<sequence length="421" mass="45564">MNILLKAAKIVCPENKELHLKKRDILIKNGMIEKMAASIEAPANTKSINLKNLHVSVGWFDSGVSFGEPGFEERETIANGLRVAASSGFTDILLYPSTHPVPDTSSDVVFLKERGLGKPTNIHPMGALTKNSEGVDLAELFDMKNAGAVAFFDFKKQVSNPNLLKIALLYAQNFDGLVFSFPQDGSIKGTGVAHEGEVSTTLGLKGIPALAEELQVARDLFILEYTGGKLHIPTISTAGSVKLIANAKKKGLDVTCSVAIHNLFFSDGELKGFDTHFKVSPPLRSKADSKALIKGLKDGTIDLVTSDHVPIDIEHKRVEFDNAMDGTLGLESAFGSLNQLLGTKEAIALMTKGRSRFGIENPSFKEGAKANITLFNPDETYTFGQSNILSTSKNSMFLGTELKGKVYGTINKDQIIVHERD</sequence>
<dbReference type="InterPro" id="IPR011059">
    <property type="entry name" value="Metal-dep_hydrolase_composite"/>
</dbReference>
<dbReference type="InterPro" id="IPR032466">
    <property type="entry name" value="Metal_Hydrolase"/>
</dbReference>
<dbReference type="SUPFAM" id="SSF51556">
    <property type="entry name" value="Metallo-dependent hydrolases"/>
    <property type="match status" value="1"/>
</dbReference>
<keyword evidence="1" id="KW-0665">Pyrimidine biosynthesis</keyword>
<dbReference type="CDD" id="cd01317">
    <property type="entry name" value="DHOase_IIa"/>
    <property type="match status" value="1"/>
</dbReference>
<dbReference type="PANTHER" id="PTHR43668">
    <property type="entry name" value="ALLANTOINASE"/>
    <property type="match status" value="1"/>
</dbReference>
<evidence type="ECO:0000256" key="1">
    <source>
        <dbReference type="ARBA" id="ARBA00022975"/>
    </source>
</evidence>
<dbReference type="AlphaFoldDB" id="A0A5N5IY74"/>
<dbReference type="GO" id="GO:0004151">
    <property type="term" value="F:dihydroorotase activity"/>
    <property type="evidence" value="ECO:0007669"/>
    <property type="project" value="InterPro"/>
</dbReference>
<feature type="domain" description="Dihydroorotase catalytic" evidence="2">
    <location>
        <begin position="62"/>
        <end position="238"/>
    </location>
</feature>
<reference evidence="3" key="1">
    <citation type="submission" date="2019-10" db="EMBL/GenBank/DDBJ databases">
        <title>Muricauda hadale sp. nov., a piezophilic bacterium isolated from hadopelagic water of the Mariana Trench.</title>
        <authorList>
            <person name="Wei Y."/>
        </authorList>
    </citation>
    <scope>NUCLEOTIDE SEQUENCE [LARGE SCALE GENOMIC DNA]</scope>
    <source>
        <strain evidence="3">MT-229</strain>
    </source>
</reference>
<dbReference type="EMBL" id="VNIK02000001">
    <property type="protein sequence ID" value="KAB5491638.1"/>
    <property type="molecule type" value="Genomic_DNA"/>
</dbReference>
<dbReference type="InterPro" id="IPR050138">
    <property type="entry name" value="DHOase/Allantoinase_Hydrolase"/>
</dbReference>
<dbReference type="GO" id="GO:0006221">
    <property type="term" value="P:pyrimidine nucleotide biosynthetic process"/>
    <property type="evidence" value="ECO:0007669"/>
    <property type="project" value="UniProtKB-KW"/>
</dbReference>
<organism evidence="3 4">
    <name type="scientific">Flagellimonas hadalis</name>
    <dbReference type="NCBI Taxonomy" id="2597517"/>
    <lineage>
        <taxon>Bacteria</taxon>
        <taxon>Pseudomonadati</taxon>
        <taxon>Bacteroidota</taxon>
        <taxon>Flavobacteriia</taxon>
        <taxon>Flavobacteriales</taxon>
        <taxon>Flavobacteriaceae</taxon>
        <taxon>Flagellimonas</taxon>
    </lineage>
</organism>
<comment type="caution">
    <text evidence="3">The sequence shown here is derived from an EMBL/GenBank/DDBJ whole genome shotgun (WGS) entry which is preliminary data.</text>
</comment>
<evidence type="ECO:0000259" key="2">
    <source>
        <dbReference type="Pfam" id="PF12890"/>
    </source>
</evidence>
<dbReference type="GO" id="GO:0046872">
    <property type="term" value="F:metal ion binding"/>
    <property type="evidence" value="ECO:0007669"/>
    <property type="project" value="InterPro"/>
</dbReference>
<dbReference type="InterPro" id="IPR024403">
    <property type="entry name" value="DHOase_cat"/>
</dbReference>
<evidence type="ECO:0000313" key="4">
    <source>
        <dbReference type="Proteomes" id="UP000319204"/>
    </source>
</evidence>
<evidence type="ECO:0000313" key="3">
    <source>
        <dbReference type="EMBL" id="KAB5491638.1"/>
    </source>
</evidence>
<dbReference type="Pfam" id="PF12890">
    <property type="entry name" value="DHOase"/>
    <property type="match status" value="1"/>
</dbReference>
<dbReference type="Gene3D" id="3.20.20.140">
    <property type="entry name" value="Metal-dependent hydrolases"/>
    <property type="match status" value="1"/>
</dbReference>
<gene>
    <name evidence="3" type="ORF">FOT42_001430</name>
</gene>
<keyword evidence="4" id="KW-1185">Reference proteome</keyword>
<protein>
    <submittedName>
        <fullName evidence="3">Amidohydrolase family protein</fullName>
    </submittedName>
</protein>
<dbReference type="PANTHER" id="PTHR43668:SF2">
    <property type="entry name" value="ALLANTOINASE"/>
    <property type="match status" value="1"/>
</dbReference>
<dbReference type="RefSeq" id="WP_151888788.1">
    <property type="nucleotide sequence ID" value="NZ_VNIK02000001.1"/>
</dbReference>
<dbReference type="GO" id="GO:0004038">
    <property type="term" value="F:allantoinase activity"/>
    <property type="evidence" value="ECO:0007669"/>
    <property type="project" value="TreeGrafter"/>
</dbReference>
<name>A0A5N5IY74_9FLAO</name>
<dbReference type="Gene3D" id="2.30.40.10">
    <property type="entry name" value="Urease, subunit C, domain 1"/>
    <property type="match status" value="1"/>
</dbReference>
<dbReference type="Proteomes" id="UP000319204">
    <property type="component" value="Unassembled WGS sequence"/>
</dbReference>
<proteinExistence type="predicted"/>
<dbReference type="SUPFAM" id="SSF51338">
    <property type="entry name" value="Composite domain of metallo-dependent hydrolases"/>
    <property type="match status" value="1"/>
</dbReference>
<dbReference type="OrthoDB" id="9765462at2"/>
<dbReference type="GO" id="GO:0005737">
    <property type="term" value="C:cytoplasm"/>
    <property type="evidence" value="ECO:0007669"/>
    <property type="project" value="TreeGrafter"/>
</dbReference>
<dbReference type="InterPro" id="IPR004722">
    <property type="entry name" value="DHOase"/>
</dbReference>
<dbReference type="GO" id="GO:0006145">
    <property type="term" value="P:purine nucleobase catabolic process"/>
    <property type="evidence" value="ECO:0007669"/>
    <property type="project" value="TreeGrafter"/>
</dbReference>
<accession>A0A5N5IY74</accession>